<dbReference type="SMART" id="SM00086">
    <property type="entry name" value="PAC"/>
    <property type="match status" value="4"/>
</dbReference>
<evidence type="ECO:0000256" key="3">
    <source>
        <dbReference type="ARBA" id="ARBA00022553"/>
    </source>
</evidence>
<dbReference type="Pfam" id="PF08447">
    <property type="entry name" value="PAS_3"/>
    <property type="match status" value="1"/>
</dbReference>
<keyword evidence="5" id="KW-0418">Kinase</keyword>
<dbReference type="RefSeq" id="WP_221435366.1">
    <property type="nucleotide sequence ID" value="NZ_JACHGY010000001.1"/>
</dbReference>
<dbReference type="Proteomes" id="UP000541810">
    <property type="component" value="Unassembled WGS sequence"/>
</dbReference>
<dbReference type="GO" id="GO:0000155">
    <property type="term" value="F:phosphorelay sensor kinase activity"/>
    <property type="evidence" value="ECO:0007669"/>
    <property type="project" value="InterPro"/>
</dbReference>
<dbReference type="AlphaFoldDB" id="A0A7X0LKJ0"/>
<dbReference type="InterPro" id="IPR005467">
    <property type="entry name" value="His_kinase_dom"/>
</dbReference>
<dbReference type="PROSITE" id="PS50109">
    <property type="entry name" value="HIS_KIN"/>
    <property type="match status" value="1"/>
</dbReference>
<evidence type="ECO:0000259" key="9">
    <source>
        <dbReference type="PROSITE" id="PS50113"/>
    </source>
</evidence>
<feature type="domain" description="PAS" evidence="8">
    <location>
        <begin position="140"/>
        <end position="195"/>
    </location>
</feature>
<evidence type="ECO:0000256" key="1">
    <source>
        <dbReference type="ARBA" id="ARBA00000085"/>
    </source>
</evidence>
<dbReference type="Pfam" id="PF07730">
    <property type="entry name" value="HisKA_3"/>
    <property type="match status" value="1"/>
</dbReference>
<feature type="region of interest" description="Disordered" evidence="6">
    <location>
        <begin position="1019"/>
        <end position="1040"/>
    </location>
</feature>
<evidence type="ECO:0000259" key="7">
    <source>
        <dbReference type="PROSITE" id="PS50109"/>
    </source>
</evidence>
<proteinExistence type="predicted"/>
<keyword evidence="3" id="KW-0597">Phosphoprotein</keyword>
<dbReference type="CDD" id="cd16917">
    <property type="entry name" value="HATPase_UhpB-NarQ-NarX-like"/>
    <property type="match status" value="1"/>
</dbReference>
<dbReference type="PANTHER" id="PTHR43304">
    <property type="entry name" value="PHYTOCHROME-LIKE PROTEIN CPH1"/>
    <property type="match status" value="1"/>
</dbReference>
<dbReference type="Gene3D" id="3.30.565.10">
    <property type="entry name" value="Histidine kinase-like ATPase, C-terminal domain"/>
    <property type="match status" value="1"/>
</dbReference>
<dbReference type="PANTHER" id="PTHR43304:SF1">
    <property type="entry name" value="PAC DOMAIN-CONTAINING PROTEIN"/>
    <property type="match status" value="1"/>
</dbReference>
<dbReference type="InterPro" id="IPR013655">
    <property type="entry name" value="PAS_fold_3"/>
</dbReference>
<gene>
    <name evidence="10" type="ORF">HNQ40_000809</name>
</gene>
<dbReference type="InterPro" id="IPR052162">
    <property type="entry name" value="Sensor_kinase/Photoreceptor"/>
</dbReference>
<dbReference type="InterPro" id="IPR013656">
    <property type="entry name" value="PAS_4"/>
</dbReference>
<comment type="catalytic activity">
    <reaction evidence="1">
        <text>ATP + protein L-histidine = ADP + protein N-phospho-L-histidine.</text>
        <dbReference type="EC" id="2.7.13.3"/>
    </reaction>
</comment>
<accession>A0A7X0LKJ0</accession>
<feature type="domain" description="PAS" evidence="8">
    <location>
        <begin position="524"/>
        <end position="593"/>
    </location>
</feature>
<name>A0A7X0LKJ0_9BACT</name>
<dbReference type="InterPro" id="IPR036890">
    <property type="entry name" value="HATPase_C_sf"/>
</dbReference>
<dbReference type="GO" id="GO:0046983">
    <property type="term" value="F:protein dimerization activity"/>
    <property type="evidence" value="ECO:0007669"/>
    <property type="project" value="InterPro"/>
</dbReference>
<evidence type="ECO:0000256" key="5">
    <source>
        <dbReference type="ARBA" id="ARBA00022777"/>
    </source>
</evidence>
<dbReference type="EMBL" id="JACHGY010000001">
    <property type="protein sequence ID" value="MBB6429003.1"/>
    <property type="molecule type" value="Genomic_DNA"/>
</dbReference>
<dbReference type="CDD" id="cd00130">
    <property type="entry name" value="PAS"/>
    <property type="match status" value="3"/>
</dbReference>
<evidence type="ECO:0000313" key="10">
    <source>
        <dbReference type="EMBL" id="MBB6429003.1"/>
    </source>
</evidence>
<organism evidence="10 11">
    <name type="scientific">Algisphaera agarilytica</name>
    <dbReference type="NCBI Taxonomy" id="1385975"/>
    <lineage>
        <taxon>Bacteria</taxon>
        <taxon>Pseudomonadati</taxon>
        <taxon>Planctomycetota</taxon>
        <taxon>Phycisphaerae</taxon>
        <taxon>Phycisphaerales</taxon>
        <taxon>Phycisphaeraceae</taxon>
        <taxon>Algisphaera</taxon>
    </lineage>
</organism>
<comment type="caution">
    <text evidence="10">The sequence shown here is derived from an EMBL/GenBank/DDBJ whole genome shotgun (WGS) entry which is preliminary data.</text>
</comment>
<keyword evidence="11" id="KW-1185">Reference proteome</keyword>
<dbReference type="SMART" id="SM00387">
    <property type="entry name" value="HATPase_c"/>
    <property type="match status" value="1"/>
</dbReference>
<dbReference type="InterPro" id="IPR001610">
    <property type="entry name" value="PAC"/>
</dbReference>
<dbReference type="SMART" id="SM00091">
    <property type="entry name" value="PAS"/>
    <property type="match status" value="5"/>
</dbReference>
<dbReference type="Pfam" id="PF02518">
    <property type="entry name" value="HATPase_c"/>
    <property type="match status" value="1"/>
</dbReference>
<evidence type="ECO:0000256" key="6">
    <source>
        <dbReference type="SAM" id="MobiDB-lite"/>
    </source>
</evidence>
<dbReference type="InterPro" id="IPR035965">
    <property type="entry name" value="PAS-like_dom_sf"/>
</dbReference>
<keyword evidence="4" id="KW-0808">Transferase</keyword>
<evidence type="ECO:0000313" key="11">
    <source>
        <dbReference type="Proteomes" id="UP000541810"/>
    </source>
</evidence>
<dbReference type="NCBIfam" id="TIGR00229">
    <property type="entry name" value="sensory_box"/>
    <property type="match status" value="3"/>
</dbReference>
<dbReference type="SUPFAM" id="SSF55874">
    <property type="entry name" value="ATPase domain of HSP90 chaperone/DNA topoisomerase II/histidine kinase"/>
    <property type="match status" value="1"/>
</dbReference>
<feature type="domain" description="PAS" evidence="8">
    <location>
        <begin position="266"/>
        <end position="339"/>
    </location>
</feature>
<dbReference type="InterPro" id="IPR000014">
    <property type="entry name" value="PAS"/>
</dbReference>
<feature type="domain" description="Histidine kinase" evidence="7">
    <location>
        <begin position="820"/>
        <end position="1019"/>
    </location>
</feature>
<evidence type="ECO:0000259" key="8">
    <source>
        <dbReference type="PROSITE" id="PS50112"/>
    </source>
</evidence>
<dbReference type="GO" id="GO:0016020">
    <property type="term" value="C:membrane"/>
    <property type="evidence" value="ECO:0007669"/>
    <property type="project" value="InterPro"/>
</dbReference>
<evidence type="ECO:0000256" key="2">
    <source>
        <dbReference type="ARBA" id="ARBA00012438"/>
    </source>
</evidence>
<dbReference type="PROSITE" id="PS50113">
    <property type="entry name" value="PAC"/>
    <property type="match status" value="3"/>
</dbReference>
<evidence type="ECO:0000256" key="4">
    <source>
        <dbReference type="ARBA" id="ARBA00022679"/>
    </source>
</evidence>
<dbReference type="InterPro" id="IPR000700">
    <property type="entry name" value="PAS-assoc_C"/>
</dbReference>
<dbReference type="PROSITE" id="PS50112">
    <property type="entry name" value="PAS"/>
    <property type="match status" value="3"/>
</dbReference>
<dbReference type="Gene3D" id="1.20.5.1930">
    <property type="match status" value="1"/>
</dbReference>
<feature type="domain" description="PAC" evidence="9">
    <location>
        <begin position="597"/>
        <end position="649"/>
    </location>
</feature>
<dbReference type="Gene3D" id="3.30.450.20">
    <property type="entry name" value="PAS domain"/>
    <property type="match status" value="6"/>
</dbReference>
<sequence length="1040" mass="117163">MTRSIPTAGVIDALPSAALILDDQGVILAVNRAWIKAADDCFGLVRKAEAGVNLFEALNSSCSNGCVDTEALTGGMRDVVGGQCDEFVQHYSCGAAEHHETRWVRIELRAYHESDGQRRVLLTRHDVTAEFRTDRALLESESRYHAVVEDQVDFICRYLPDTTLTFVNQSYCDYLGKTREELLGRKFLDFVPREEWPAVFNKINSFTPDFHTATDEHSALLPGGSMGWQSWTDRAFFNQHGEIIELQSVGRDITPIKRTQEALHESQTRFNQLADHLDGVFWIFDWKKRDIIYLSPAFEKVFAKPAQVVLDDSTQWIQSVHPKDQPHVMKVFRAADDEPFDLTYRIIRPTGEERWVRDRGYPVHDDDGNVVRLVGLVEDVTERVLSDQKVMRSEERYRAASEAGMDAFFLFDALRGEDGEIIDFVFTDLNQRGAEMVSRQRHEVIGQRLCELLPVNRSDFFFGAYREVVRTGEGFSREFPLDAAEEGIQAGWMEQQVVRVGDGVAISARDITSRKRNEQEIARQREENQKILDGIPAFVFYKDTQNRILRVNKTVCDAEGLPADQIEGRHSAELYPETADAFYKDDLEVIRSGQPKLGYVERMPTLDGKERWIRTDKVPLFDNDRKPVGVIVIAMDVTELKQTSEKLTASERRYRELFERVPVGVIEHDLTAVGRAFDELRELDVADLSAHMASNPEFIGEVMRKTRILSVNQGACALFASTGTEQFAEAVRQGRFRPPLEALLLKLHMIWDGQTSGEIETRYRTLDGRMIDVLLRVVIPESNGKPDLSRVLLSLTDISANRQRVFAQAQVTHAERERRMLGHELHDTLAQQLTGINMLSESLRRRLESQSIPEAERVAELAGMVGQANSEVRRLISGLSSERIAPDELETALESLAERSALVHQLPVTFHCRRTPDELDEEAANHLLFIAQEATHNAAKHAQASSIEIILGQSDDALTLTVKDDGVGIPPVPERSSGPESGLGLNIMRYRAEAIGATMTINSYPDAGTMIVCSRPSQTLHLPAGAPPRPQDETGEDYVI</sequence>
<dbReference type="EC" id="2.7.13.3" evidence="2"/>
<dbReference type="Pfam" id="PF08448">
    <property type="entry name" value="PAS_4"/>
    <property type="match status" value="4"/>
</dbReference>
<feature type="domain" description="PAC" evidence="9">
    <location>
        <begin position="213"/>
        <end position="265"/>
    </location>
</feature>
<dbReference type="InterPro" id="IPR003594">
    <property type="entry name" value="HATPase_dom"/>
</dbReference>
<reference evidence="10 11" key="1">
    <citation type="submission" date="2020-08" db="EMBL/GenBank/DDBJ databases">
        <title>Genomic Encyclopedia of Type Strains, Phase IV (KMG-IV): sequencing the most valuable type-strain genomes for metagenomic binning, comparative biology and taxonomic classification.</title>
        <authorList>
            <person name="Goeker M."/>
        </authorList>
    </citation>
    <scope>NUCLEOTIDE SEQUENCE [LARGE SCALE GENOMIC DNA]</scope>
    <source>
        <strain evidence="10 11">DSM 103725</strain>
    </source>
</reference>
<dbReference type="InterPro" id="IPR011712">
    <property type="entry name" value="Sig_transdc_His_kin_sub3_dim/P"/>
</dbReference>
<protein>
    <recommendedName>
        <fullName evidence="2">histidine kinase</fullName>
        <ecNumber evidence="2">2.7.13.3</ecNumber>
    </recommendedName>
</protein>
<dbReference type="SUPFAM" id="SSF55785">
    <property type="entry name" value="PYP-like sensor domain (PAS domain)"/>
    <property type="match status" value="6"/>
</dbReference>
<feature type="domain" description="PAC" evidence="9">
    <location>
        <begin position="340"/>
        <end position="392"/>
    </location>
</feature>